<feature type="region of interest" description="Disordered" evidence="1">
    <location>
        <begin position="1"/>
        <end position="55"/>
    </location>
</feature>
<dbReference type="SUPFAM" id="SSF55166">
    <property type="entry name" value="Hedgehog/DD-peptidase"/>
    <property type="match status" value="1"/>
</dbReference>
<feature type="domain" description="TNase-like" evidence="2">
    <location>
        <begin position="54"/>
        <end position="175"/>
    </location>
</feature>
<evidence type="ECO:0000259" key="2">
    <source>
        <dbReference type="PROSITE" id="PS50830"/>
    </source>
</evidence>
<dbReference type="Pfam" id="PF00565">
    <property type="entry name" value="SNase"/>
    <property type="match status" value="1"/>
</dbReference>
<evidence type="ECO:0000313" key="3">
    <source>
        <dbReference type="EMBL" id="AKM06137.1"/>
    </source>
</evidence>
<dbReference type="SUPFAM" id="SSF50199">
    <property type="entry name" value="Staphylococcal nuclease"/>
    <property type="match status" value="1"/>
</dbReference>
<reference evidence="3 4" key="1">
    <citation type="submission" date="2015-06" db="EMBL/GenBank/DDBJ databases">
        <authorList>
            <person name="Kim K.M."/>
        </authorList>
    </citation>
    <scope>NUCLEOTIDE SEQUENCE [LARGE SCALE GENOMIC DNA]</scope>
    <source>
        <strain evidence="3 4">KCTC 22370</strain>
    </source>
</reference>
<gene>
    <name evidence="3" type="ORF">AM2010_44</name>
</gene>
<dbReference type="RefSeq" id="WP_047805374.1">
    <property type="nucleotide sequence ID" value="NZ_CP011805.1"/>
</dbReference>
<evidence type="ECO:0000256" key="1">
    <source>
        <dbReference type="SAM" id="MobiDB-lite"/>
    </source>
</evidence>
<organism evidence="3 4">
    <name type="scientific">Pelagerythrobacter marensis</name>
    <dbReference type="NCBI Taxonomy" id="543877"/>
    <lineage>
        <taxon>Bacteria</taxon>
        <taxon>Pseudomonadati</taxon>
        <taxon>Pseudomonadota</taxon>
        <taxon>Alphaproteobacteria</taxon>
        <taxon>Sphingomonadales</taxon>
        <taxon>Erythrobacteraceae</taxon>
        <taxon>Pelagerythrobacter</taxon>
    </lineage>
</organism>
<dbReference type="KEGG" id="amx:AM2010_44"/>
<name>A0A0G3X4N7_9SPHN</name>
<dbReference type="Gene3D" id="2.40.50.90">
    <property type="match status" value="1"/>
</dbReference>
<dbReference type="PATRIC" id="fig|543877.4.peg.45"/>
<sequence>MSDPWPGRFVESPEPNWPGTVVSPTPTPSQTRKRRLFGAPPRTPAPLDNAAATDGDTIRAGDLRVRLLGVDAPELKQQGFDRQSNPVPIGEQSRDYLQGQISNTSTARLDDVISMSWGRPVGPVSLDGTDVGIGLIRSGNALAAPDYLESDPSRRFDYMQAERLARVNKLGPMNDTMAQNPADFRKGEAPRQTVAQFFDTPTPFQGMRPEAERQYLKLLDSAPAVDIATFAKSQGLSLDPDYLSSWVEDRDKRKARGLPYTVAARYSETPLATLELGDGAMGAGVRGYAEGFTASALGELGAVADTLGGTQGRENVWNSDRRLADIWANNEYQNASILRGDENAHPTASMVGQIGGALTSGFAIPYGQGARTVPQLARVGAVYGGAEGFMGTDGTVPQRLTGAAIGAPAGAIINAAGGKALEVVAPVIGRAVGAVRGRLGREASPSAIAAEDTTRGAIHAAQSDEARSGHVVNADAAALARSSGESPTVADADWPGEVVDLRAVTMDAEPDASLSMLVHPLEAARPTRLDDPLNDAQRVAAAANVQPRDVLPLPANTLGGVEEAIAKDAGRFVTVKAPNERAVLSRTTIKNHNGASVPKVGPMDMVGWLRTRGGLVDQGGELSAMGIRSNAARKGMDFVGQEVRFGPIVNENGLTLDDAAFQAWEAGFFPDHLERPDVNTFLNALRETYEGTRGRRFLPDDVPEVERYYGVQGERYDLEQRQEEVGGPVYDDAAALADEPLPFPPVEAYDDWAGVNAIQQVGNIDVTKLDSPQDISRALKATGDIMGGFDASTRGRITQAETGRLASDLNMTPEQLLSRRKGQAMNAEEALAARRILAKSGNELVNLAKRVKQAGDYPDGELLAQFRQALVRHSAIQEQVAGATAEAGRALGQFRMAADSREVRRDVLEAFVRGGGGQDQLEEAANVLLDAVEMGPGKFNAVAEKVAKPKWRDKIAEIYINFLLSWPQTHAVNITSNTLTSLAQIPEFAVGAAIGGVRRAVSSSAIDRVTASEVGARAFGLLQGAKEGARMFAKGLRTGEASDFASKVEGDQYRAVDGLKGEVLRLPTRFLTAEDEFFKGVARRMELNAQAVRLTNKEGLKGEAATRRIAELTANPTDVMLEKALHYGRYLTFQQKLGPLGSKISGITNDSLVLKAFLPFVRTPTNLLKFATERSPAAPLLKEWRADFAAGGARRDMAIARASIGTGFGIALYEAAQSGLITGSPPSDPKKSRLLYADGWKPYSIKLGDTYYSYKRLDPFSTTIGVAADMATLPEGMSERQREDKALLLTASIMGNLASKTWLSGLSDLVSALHEPDRYADNMMQRLVGSFLVPNLVAGTARTMDPVARETETLGEALQSRLPGLKDDLLPRRDVWGREIRSQGGMGPDWLSPVWVSEQLNDPVNSELLQLDYAPGYPSKKVGGRELTPEEYDRYSELAGKAAHEALGYLVVSSDWQSMDDAARVKAARKIVAAARRGVRSKLFNDSTAEADDWPGEPVDGDVWSGDVVEPAASAEQWPGKPVASRDVVTDLRQRIPGIRFTSGYRSPEYNDSLRAKGYNPARNSEHLSGAALDMLPPEGKSLGWLQAQVRQYDPNARLLVHDGHLHAGFDDYYNAPLLGGMAGR</sequence>
<evidence type="ECO:0000313" key="4">
    <source>
        <dbReference type="Proteomes" id="UP000037643"/>
    </source>
</evidence>
<accession>A0A0G3X4N7</accession>
<dbReference type="Gene3D" id="3.30.1380.10">
    <property type="match status" value="1"/>
</dbReference>
<dbReference type="InterPro" id="IPR009045">
    <property type="entry name" value="Zn_M74/Hedgehog-like"/>
</dbReference>
<dbReference type="Proteomes" id="UP000037643">
    <property type="component" value="Chromosome"/>
</dbReference>
<dbReference type="OrthoDB" id="7483387at2"/>
<dbReference type="EMBL" id="CP011805">
    <property type="protein sequence ID" value="AKM06137.1"/>
    <property type="molecule type" value="Genomic_DNA"/>
</dbReference>
<protein>
    <recommendedName>
        <fullName evidence="2">TNase-like domain-containing protein</fullName>
    </recommendedName>
</protein>
<proteinExistence type="predicted"/>
<dbReference type="InterPro" id="IPR016071">
    <property type="entry name" value="Staphylococal_nuclease_OB-fold"/>
</dbReference>
<dbReference type="InterPro" id="IPR035437">
    <property type="entry name" value="SNase_OB-fold_sf"/>
</dbReference>
<dbReference type="STRING" id="543877.AM2010_44"/>
<keyword evidence="4" id="KW-1185">Reference proteome</keyword>
<dbReference type="PROSITE" id="PS50830">
    <property type="entry name" value="TNASE_3"/>
    <property type="match status" value="1"/>
</dbReference>